<reference evidence="3 4" key="1">
    <citation type="submission" date="2019-04" db="EMBL/GenBank/DDBJ databases">
        <authorList>
            <person name="Van Vliet M D."/>
        </authorList>
    </citation>
    <scope>NUCLEOTIDE SEQUENCE [LARGE SCALE GENOMIC DNA]</scope>
    <source>
        <strain evidence="3 4">F1</strain>
    </source>
</reference>
<dbReference type="Pfam" id="PF11412">
    <property type="entry name" value="DsbD_N"/>
    <property type="match status" value="1"/>
</dbReference>
<dbReference type="Gene3D" id="2.60.40.1250">
    <property type="entry name" value="Thiol:disulfide interchange protein DsbD, N-terminal domain"/>
    <property type="match status" value="1"/>
</dbReference>
<evidence type="ECO:0000259" key="2">
    <source>
        <dbReference type="Pfam" id="PF11412"/>
    </source>
</evidence>
<accession>A0A6C2U673</accession>
<organism evidence="3 4">
    <name type="scientific">Pontiella desulfatans</name>
    <dbReference type="NCBI Taxonomy" id="2750659"/>
    <lineage>
        <taxon>Bacteria</taxon>
        <taxon>Pseudomonadati</taxon>
        <taxon>Kiritimatiellota</taxon>
        <taxon>Kiritimatiellia</taxon>
        <taxon>Kiritimatiellales</taxon>
        <taxon>Pontiellaceae</taxon>
        <taxon>Pontiella</taxon>
    </lineage>
</organism>
<dbReference type="RefSeq" id="WP_136080970.1">
    <property type="nucleotide sequence ID" value="NZ_CAAHFG010000002.1"/>
</dbReference>
<name>A0A6C2U673_PONDE</name>
<gene>
    <name evidence="3" type="ORF">PDESU_03986</name>
</gene>
<protein>
    <recommendedName>
        <fullName evidence="2">Thiol:disulfide interchange protein DsbD N-terminal domain-containing protein</fullName>
    </recommendedName>
</protein>
<proteinExistence type="predicted"/>
<evidence type="ECO:0000256" key="1">
    <source>
        <dbReference type="SAM" id="SignalP"/>
    </source>
</evidence>
<keyword evidence="4" id="KW-1185">Reference proteome</keyword>
<dbReference type="EMBL" id="CAAHFG010000002">
    <property type="protein sequence ID" value="VGO15403.1"/>
    <property type="molecule type" value="Genomic_DNA"/>
</dbReference>
<dbReference type="AlphaFoldDB" id="A0A6C2U673"/>
<sequence>MKTKRQILALFGALALAHSPLSAHKAVDESLEHSKLPMVSARVVGKELQVIYNIPEGHHATASDSFNFMTIKVSDIQGLEFGETVYPEGRKDADGSTEYHGIVVLKKGITVLPEFDYTPRMVSITAGYQLCTDAGVCMPPKKKTVELTIELPKP</sequence>
<dbReference type="Proteomes" id="UP000366872">
    <property type="component" value="Unassembled WGS sequence"/>
</dbReference>
<feature type="domain" description="Thiol:disulfide interchange protein DsbD N-terminal" evidence="2">
    <location>
        <begin position="45"/>
        <end position="147"/>
    </location>
</feature>
<evidence type="ECO:0000313" key="4">
    <source>
        <dbReference type="Proteomes" id="UP000366872"/>
    </source>
</evidence>
<feature type="chain" id="PRO_5025491400" description="Thiol:disulfide interchange protein DsbD N-terminal domain-containing protein" evidence="1">
    <location>
        <begin position="26"/>
        <end position="154"/>
    </location>
</feature>
<dbReference type="InterPro" id="IPR036929">
    <property type="entry name" value="DsbDN_sf"/>
</dbReference>
<evidence type="ECO:0000313" key="3">
    <source>
        <dbReference type="EMBL" id="VGO15403.1"/>
    </source>
</evidence>
<dbReference type="InterPro" id="IPR028250">
    <property type="entry name" value="DsbDN"/>
</dbReference>
<keyword evidence="1" id="KW-0732">Signal</keyword>
<dbReference type="SUPFAM" id="SSF74863">
    <property type="entry name" value="Thiol:disulfide interchange protein DsbD, N-terminal domain (DsbD-alpha)"/>
    <property type="match status" value="1"/>
</dbReference>
<feature type="signal peptide" evidence="1">
    <location>
        <begin position="1"/>
        <end position="25"/>
    </location>
</feature>